<dbReference type="AlphaFoldDB" id="K5WS38"/>
<gene>
    <name evidence="2" type="ORF">AGABI1DRAFT_134981</name>
</gene>
<accession>K5WS38</accession>
<feature type="region of interest" description="Disordered" evidence="1">
    <location>
        <begin position="97"/>
        <end position="151"/>
    </location>
</feature>
<feature type="region of interest" description="Disordered" evidence="1">
    <location>
        <begin position="1"/>
        <end position="28"/>
    </location>
</feature>
<reference evidence="3" key="1">
    <citation type="journal article" date="2012" name="Proc. Natl. Acad. Sci. U.S.A.">
        <title>Genome sequence of the button mushroom Agaricus bisporus reveals mechanisms governing adaptation to a humic-rich ecological niche.</title>
        <authorList>
            <person name="Morin E."/>
            <person name="Kohler A."/>
            <person name="Baker A.R."/>
            <person name="Foulongne-Oriol M."/>
            <person name="Lombard V."/>
            <person name="Nagy L.G."/>
            <person name="Ohm R.A."/>
            <person name="Patyshakuliyeva A."/>
            <person name="Brun A."/>
            <person name="Aerts A.L."/>
            <person name="Bailey A.M."/>
            <person name="Billette C."/>
            <person name="Coutinho P.M."/>
            <person name="Deakin G."/>
            <person name="Doddapaneni H."/>
            <person name="Floudas D."/>
            <person name="Grimwood J."/>
            <person name="Hilden K."/>
            <person name="Kuees U."/>
            <person name="LaButti K.M."/>
            <person name="Lapidus A."/>
            <person name="Lindquist E.A."/>
            <person name="Lucas S.M."/>
            <person name="Murat C."/>
            <person name="Riley R.W."/>
            <person name="Salamov A.A."/>
            <person name="Schmutz J."/>
            <person name="Subramanian V."/>
            <person name="Woesten H.A.B."/>
            <person name="Xu J."/>
            <person name="Eastwood D.C."/>
            <person name="Foster G.D."/>
            <person name="Sonnenberg A.S."/>
            <person name="Cullen D."/>
            <person name="de Vries R.P."/>
            <person name="Lundell T."/>
            <person name="Hibbett D.S."/>
            <person name="Henrissat B."/>
            <person name="Burton K.S."/>
            <person name="Kerrigan R.W."/>
            <person name="Challen M.P."/>
            <person name="Grigoriev I.V."/>
            <person name="Martin F."/>
        </authorList>
    </citation>
    <scope>NUCLEOTIDE SEQUENCE [LARGE SCALE GENOMIC DNA]</scope>
    <source>
        <strain evidence="3">JB137-S8 / ATCC MYA-4627 / FGSC 10392</strain>
    </source>
</reference>
<sequence length="151" mass="16666">MQRPAQGPRGSLILSASRIRAAVKPSDEPLRKGEIRKDISLPNRLRVRSTDLHSLPLFALSSETAELRLACCAHRSTERQMTKPWCKRLRSQSALPIRLGPRGNEAWEDAPPVPRLNPNIVNHPLRGPGCSGPRRVPGKSQACDHTPPVTP</sequence>
<dbReference type="KEGG" id="abp:AGABI1DRAFT134981"/>
<evidence type="ECO:0000256" key="1">
    <source>
        <dbReference type="SAM" id="MobiDB-lite"/>
    </source>
</evidence>
<dbReference type="RefSeq" id="XP_007336009.1">
    <property type="nucleotide sequence ID" value="XM_007335947.1"/>
</dbReference>
<protein>
    <submittedName>
        <fullName evidence="2">Uncharacterized protein</fullName>
    </submittedName>
</protein>
<evidence type="ECO:0000313" key="3">
    <source>
        <dbReference type="Proteomes" id="UP000008493"/>
    </source>
</evidence>
<name>K5WS38_AGABU</name>
<organism evidence="2 3">
    <name type="scientific">Agaricus bisporus var. burnettii (strain JB137-S8 / ATCC MYA-4627 / FGSC 10392)</name>
    <name type="common">White button mushroom</name>
    <dbReference type="NCBI Taxonomy" id="597362"/>
    <lineage>
        <taxon>Eukaryota</taxon>
        <taxon>Fungi</taxon>
        <taxon>Dikarya</taxon>
        <taxon>Basidiomycota</taxon>
        <taxon>Agaricomycotina</taxon>
        <taxon>Agaricomycetes</taxon>
        <taxon>Agaricomycetidae</taxon>
        <taxon>Agaricales</taxon>
        <taxon>Agaricineae</taxon>
        <taxon>Agaricaceae</taxon>
        <taxon>Agaricus</taxon>
    </lineage>
</organism>
<proteinExistence type="predicted"/>
<dbReference type="Proteomes" id="UP000008493">
    <property type="component" value="Unassembled WGS sequence"/>
</dbReference>
<evidence type="ECO:0000313" key="2">
    <source>
        <dbReference type="EMBL" id="EKM73352.1"/>
    </source>
</evidence>
<dbReference type="EMBL" id="JH972935">
    <property type="protein sequence ID" value="EKM73352.1"/>
    <property type="molecule type" value="Genomic_DNA"/>
</dbReference>
<keyword evidence="3" id="KW-1185">Reference proteome</keyword>
<dbReference type="HOGENOM" id="CLU_1730885_0_0_1"/>
<dbReference type="InParanoid" id="K5WS38"/>
<dbReference type="GeneID" id="18828429"/>